<keyword evidence="2" id="KW-1185">Reference proteome</keyword>
<organism evidence="1 2">
    <name type="scientific">Nocardia nova</name>
    <dbReference type="NCBI Taxonomy" id="37330"/>
    <lineage>
        <taxon>Bacteria</taxon>
        <taxon>Bacillati</taxon>
        <taxon>Actinomycetota</taxon>
        <taxon>Actinomycetes</taxon>
        <taxon>Mycobacteriales</taxon>
        <taxon>Nocardiaceae</taxon>
        <taxon>Nocardia</taxon>
    </lineage>
</organism>
<accession>A0A2S6ADC0</accession>
<dbReference type="Proteomes" id="UP000238356">
    <property type="component" value="Unassembled WGS sequence"/>
</dbReference>
<comment type="caution">
    <text evidence="1">The sequence shown here is derived from an EMBL/GenBank/DDBJ whole genome shotgun (WGS) entry which is preliminary data.</text>
</comment>
<dbReference type="RefSeq" id="WP_064910457.1">
    <property type="nucleotide sequence ID" value="NZ_PSZD01000002.1"/>
</dbReference>
<dbReference type="AlphaFoldDB" id="A0A2S6ADC0"/>
<name>A0A2S6ADC0_9NOCA</name>
<dbReference type="EMBL" id="PSZD01000002">
    <property type="protein sequence ID" value="PPJ32040.1"/>
    <property type="molecule type" value="Genomic_DNA"/>
</dbReference>
<proteinExistence type="predicted"/>
<gene>
    <name evidence="1" type="ORF">C5F51_04145</name>
</gene>
<reference evidence="1 2" key="1">
    <citation type="submission" date="2018-02" db="EMBL/GenBank/DDBJ databases">
        <title>8 Nocardia nova and 1 Nocardia cyriacigeorgica strain used for evolution to TMP-SMX.</title>
        <authorList>
            <person name="Mehta H."/>
            <person name="Weng J."/>
            <person name="Shamoo Y."/>
        </authorList>
    </citation>
    <scope>NUCLEOTIDE SEQUENCE [LARGE SCALE GENOMIC DNA]</scope>
    <source>
        <strain evidence="1 2">BAA2227</strain>
    </source>
</reference>
<sequence>MRYRLGVVAPTVTEVVRCAGGWLFDRGMAGWEVTVIVGDPTHARALEILGAVVLDMEDSLSSPVHGPHPHAVALAGELFETDHRIRCGVLDTLDRGLSEVTLLGEFCPDELDCRVDTVQHRLSVAARAFKRQALVAAGIPATSVAPLETFRSGAPVWAPPVDLVPVAG</sequence>
<evidence type="ECO:0000313" key="2">
    <source>
        <dbReference type="Proteomes" id="UP000238356"/>
    </source>
</evidence>
<protein>
    <submittedName>
        <fullName evidence="1">Uncharacterized protein</fullName>
    </submittedName>
</protein>
<evidence type="ECO:0000313" key="1">
    <source>
        <dbReference type="EMBL" id="PPJ32040.1"/>
    </source>
</evidence>